<dbReference type="EMBL" id="BK016178">
    <property type="protein sequence ID" value="DAG00272.1"/>
    <property type="molecule type" value="Genomic_DNA"/>
</dbReference>
<reference evidence="2" key="1">
    <citation type="journal article" date="2021" name="Proc. Natl. Acad. Sci. U.S.A.">
        <title>A Catalog of Tens of Thousands of Viruses from Human Metagenomes Reveals Hidden Associations with Chronic Diseases.</title>
        <authorList>
            <person name="Tisza M.J."/>
            <person name="Buck C.B."/>
        </authorList>
    </citation>
    <scope>NUCLEOTIDE SEQUENCE</scope>
    <source>
        <strain evidence="2">CtJDl18</strain>
    </source>
</reference>
<protein>
    <submittedName>
        <fullName evidence="2">Uncharacterized protein</fullName>
    </submittedName>
</protein>
<name>A0A8S5V0J9_9CAUD</name>
<evidence type="ECO:0000313" key="2">
    <source>
        <dbReference type="EMBL" id="DAG00272.1"/>
    </source>
</evidence>
<sequence>MNYNKGGFQPHEKMEIILIVLIGGFLILILKYECHMDDGTVKAIMEFYNSWLEYYLYKFKRWIDKNVLKK</sequence>
<evidence type="ECO:0000256" key="1">
    <source>
        <dbReference type="SAM" id="Phobius"/>
    </source>
</evidence>
<organism evidence="2">
    <name type="scientific">Podoviridae sp. ctJDl18</name>
    <dbReference type="NCBI Taxonomy" id="2825242"/>
    <lineage>
        <taxon>Viruses</taxon>
        <taxon>Duplodnaviria</taxon>
        <taxon>Heunggongvirae</taxon>
        <taxon>Uroviricota</taxon>
        <taxon>Caudoviricetes</taxon>
    </lineage>
</organism>
<feature type="transmembrane region" description="Helical" evidence="1">
    <location>
        <begin position="16"/>
        <end position="32"/>
    </location>
</feature>
<keyword evidence="1" id="KW-1133">Transmembrane helix</keyword>
<keyword evidence="1" id="KW-0812">Transmembrane</keyword>
<proteinExistence type="predicted"/>
<accession>A0A8S5V0J9</accession>
<keyword evidence="1" id="KW-0472">Membrane</keyword>